<accession>A0A7N2M3P3</accession>
<dbReference type="Gramene" id="QL07p011181:mrna">
    <property type="protein sequence ID" value="QL07p011181:mrna"/>
    <property type="gene ID" value="QL07p011181"/>
</dbReference>
<keyword evidence="4" id="KW-0413">Isomerase</keyword>
<keyword evidence="9" id="KW-1185">Reference proteome</keyword>
<dbReference type="EnsemblPlants" id="QL07p011181:mrna">
    <property type="protein sequence ID" value="QL07p011181:mrna"/>
    <property type="gene ID" value="QL07p011181"/>
</dbReference>
<evidence type="ECO:0000256" key="4">
    <source>
        <dbReference type="ARBA" id="ARBA00023235"/>
    </source>
</evidence>
<feature type="region of interest" description="Disordered" evidence="6">
    <location>
        <begin position="1"/>
        <end position="25"/>
    </location>
</feature>
<name>A0A7N2M3P3_QUELO</name>
<evidence type="ECO:0000259" key="7">
    <source>
        <dbReference type="Pfam" id="PF03101"/>
    </source>
</evidence>
<dbReference type="EC" id="5.3.1.6" evidence="3"/>
<dbReference type="FunFam" id="3.30.70.260:FF:000018">
    <property type="entry name" value="Ribose-5-phosphate isomerase A"/>
    <property type="match status" value="1"/>
</dbReference>
<proteinExistence type="inferred from homology"/>
<dbReference type="InParanoid" id="A0A7N2M3P3"/>
<dbReference type="GO" id="GO:0006014">
    <property type="term" value="P:D-ribose metabolic process"/>
    <property type="evidence" value="ECO:0007669"/>
    <property type="project" value="TreeGrafter"/>
</dbReference>
<dbReference type="NCBIfam" id="NF001924">
    <property type="entry name" value="PRK00702.1"/>
    <property type="match status" value="1"/>
</dbReference>
<sequence length="488" mass="52915">MEGDSMVNVTLENDNQGTSCDKERVDGDKVEEHNVGGLGNEEVETPRAGMVFVSPEEVRNYYSKFAQREGFGIYRRSSRCRDDGKLNYFTLACARAGKRESTAKKKFSLRQSPKTNCKAKVNVALGSDGKFHLCHVILEHNHELSPGMFHSNRCKKSGGPRAQRRSKAKDPAEAIVHQDYPSLVGVATSCEIIPSVEGVNVTKQLANGDKHHLFPNTGHPTSESTLNHLKRRSSALENSQNSQDVFKLALAKKAVELVKSGMVIGLGTGGTSLVIEELGKLIGEGKLKDIVAVGANYHSRLLAKQFGLRTVDLNDVDNIDIVFDGVDEVDFNKNLLKGGEAAHTVQKVVYSMANVCIILAEHTKVVHRLGSKFPVAVEVLPLATSPVSRRLIALGGVPEIRSALRKDGPVITDLGNMIIDVSFPNGIQNPAELEKNINVIPGVVDNGIVSGVATSVLVAVRDGGHVNVMNLEEFVEVVLGWRYATSTL</sequence>
<dbReference type="CDD" id="cd01398">
    <property type="entry name" value="RPI_A"/>
    <property type="match status" value="1"/>
</dbReference>
<organism evidence="8 9">
    <name type="scientific">Quercus lobata</name>
    <name type="common">Valley oak</name>
    <dbReference type="NCBI Taxonomy" id="97700"/>
    <lineage>
        <taxon>Eukaryota</taxon>
        <taxon>Viridiplantae</taxon>
        <taxon>Streptophyta</taxon>
        <taxon>Embryophyta</taxon>
        <taxon>Tracheophyta</taxon>
        <taxon>Spermatophyta</taxon>
        <taxon>Magnoliopsida</taxon>
        <taxon>eudicotyledons</taxon>
        <taxon>Gunneridae</taxon>
        <taxon>Pentapetalae</taxon>
        <taxon>rosids</taxon>
        <taxon>fabids</taxon>
        <taxon>Fagales</taxon>
        <taxon>Fagaceae</taxon>
        <taxon>Quercus</taxon>
    </lineage>
</organism>
<dbReference type="GO" id="GO:0005737">
    <property type="term" value="C:cytoplasm"/>
    <property type="evidence" value="ECO:0007669"/>
    <property type="project" value="TreeGrafter"/>
</dbReference>
<dbReference type="GO" id="GO:0004751">
    <property type="term" value="F:ribose-5-phosphate isomerase activity"/>
    <property type="evidence" value="ECO:0007669"/>
    <property type="project" value="UniProtKB-EC"/>
</dbReference>
<reference evidence="8 9" key="1">
    <citation type="journal article" date="2016" name="G3 (Bethesda)">
        <title>First Draft Assembly and Annotation of the Genome of a California Endemic Oak Quercus lobata Nee (Fagaceae).</title>
        <authorList>
            <person name="Sork V.L."/>
            <person name="Fitz-Gibbon S.T."/>
            <person name="Puiu D."/>
            <person name="Crepeau M."/>
            <person name="Gugger P.F."/>
            <person name="Sherman R."/>
            <person name="Stevens K."/>
            <person name="Langley C.H."/>
            <person name="Pellegrini M."/>
            <person name="Salzberg S.L."/>
        </authorList>
    </citation>
    <scope>NUCLEOTIDE SEQUENCE [LARGE SCALE GENOMIC DNA]</scope>
    <source>
        <strain evidence="8 9">cv. SW786</strain>
    </source>
</reference>
<dbReference type="GO" id="GO:0009052">
    <property type="term" value="P:pentose-phosphate shunt, non-oxidative branch"/>
    <property type="evidence" value="ECO:0007669"/>
    <property type="project" value="InterPro"/>
</dbReference>
<evidence type="ECO:0000256" key="1">
    <source>
        <dbReference type="ARBA" id="ARBA00004988"/>
    </source>
</evidence>
<feature type="compositionally biased region" description="Basic residues" evidence="6">
    <location>
        <begin position="152"/>
        <end position="167"/>
    </location>
</feature>
<dbReference type="PANTHER" id="PTHR11934:SF0">
    <property type="entry name" value="RIBOSE-5-PHOSPHATE ISOMERASE"/>
    <property type="match status" value="1"/>
</dbReference>
<dbReference type="UniPathway" id="UPA00115">
    <property type="reaction ID" value="UER00412"/>
</dbReference>
<dbReference type="Pfam" id="PF03101">
    <property type="entry name" value="FAR1"/>
    <property type="match status" value="1"/>
</dbReference>
<evidence type="ECO:0000256" key="5">
    <source>
        <dbReference type="ARBA" id="ARBA00029734"/>
    </source>
</evidence>
<evidence type="ECO:0000313" key="9">
    <source>
        <dbReference type="Proteomes" id="UP000594261"/>
    </source>
</evidence>
<reference evidence="8" key="2">
    <citation type="submission" date="2021-01" db="UniProtKB">
        <authorList>
            <consortium name="EnsemblPlants"/>
        </authorList>
    </citation>
    <scope>IDENTIFICATION</scope>
</reference>
<dbReference type="AlphaFoldDB" id="A0A7N2M3P3"/>
<dbReference type="Pfam" id="PF06026">
    <property type="entry name" value="Rib_5-P_isom_A"/>
    <property type="match status" value="1"/>
</dbReference>
<dbReference type="InterPro" id="IPR020672">
    <property type="entry name" value="Ribose5P_isomerase_typA_subgr"/>
</dbReference>
<dbReference type="Gene3D" id="3.30.70.260">
    <property type="match status" value="1"/>
</dbReference>
<evidence type="ECO:0000256" key="6">
    <source>
        <dbReference type="SAM" id="MobiDB-lite"/>
    </source>
</evidence>
<dbReference type="SUPFAM" id="SSF100950">
    <property type="entry name" value="NagB/RpiA/CoA transferase-like"/>
    <property type="match status" value="1"/>
</dbReference>
<dbReference type="HAMAP" id="MF_00170">
    <property type="entry name" value="Rib_5P_isom_A"/>
    <property type="match status" value="1"/>
</dbReference>
<dbReference type="OMA" id="WRYATST"/>
<dbReference type="InterPro" id="IPR004330">
    <property type="entry name" value="FAR1_DNA_bnd_dom"/>
</dbReference>
<dbReference type="InterPro" id="IPR037171">
    <property type="entry name" value="NagB/RpiA_transferase-like"/>
</dbReference>
<dbReference type="PANTHER" id="PTHR11934">
    <property type="entry name" value="RIBOSE-5-PHOSPHATE ISOMERASE"/>
    <property type="match status" value="1"/>
</dbReference>
<feature type="compositionally biased region" description="Polar residues" evidence="6">
    <location>
        <begin position="7"/>
        <end position="19"/>
    </location>
</feature>
<dbReference type="NCBIfam" id="TIGR00021">
    <property type="entry name" value="rpiA"/>
    <property type="match status" value="1"/>
</dbReference>
<dbReference type="Proteomes" id="UP000594261">
    <property type="component" value="Chromosome 7"/>
</dbReference>
<dbReference type="InterPro" id="IPR004788">
    <property type="entry name" value="Ribose5P_isomerase_type_A"/>
</dbReference>
<comment type="pathway">
    <text evidence="1">Carbohydrate degradation; pentose phosphate pathway; D-ribose 5-phosphate from D-ribulose 5-phosphate (non-oxidative stage): step 1/1.</text>
</comment>
<dbReference type="Gene3D" id="3.40.50.1360">
    <property type="match status" value="1"/>
</dbReference>
<dbReference type="SUPFAM" id="SSF75445">
    <property type="entry name" value="D-ribose-5-phosphate isomerase (RpiA), lid domain"/>
    <property type="match status" value="1"/>
</dbReference>
<evidence type="ECO:0000313" key="8">
    <source>
        <dbReference type="EnsemblPlants" id="QL07p011181:mrna"/>
    </source>
</evidence>
<feature type="domain" description="FAR1" evidence="7">
    <location>
        <begin position="60"/>
        <end position="145"/>
    </location>
</feature>
<dbReference type="EMBL" id="LRBV02000007">
    <property type="status" value="NOT_ANNOTATED_CDS"/>
    <property type="molecule type" value="Genomic_DNA"/>
</dbReference>
<evidence type="ECO:0000256" key="2">
    <source>
        <dbReference type="ARBA" id="ARBA00008088"/>
    </source>
</evidence>
<comment type="similarity">
    <text evidence="2">Belongs to the ribose 5-phosphate isomerase family.</text>
</comment>
<feature type="region of interest" description="Disordered" evidence="6">
    <location>
        <begin position="149"/>
        <end position="172"/>
    </location>
</feature>
<protein>
    <recommendedName>
        <fullName evidence="3">ribose-5-phosphate isomerase</fullName>
        <ecNumber evidence="3">5.3.1.6</ecNumber>
    </recommendedName>
    <alternativeName>
        <fullName evidence="5">Phosphoriboisomerase</fullName>
    </alternativeName>
</protein>
<evidence type="ECO:0000256" key="3">
    <source>
        <dbReference type="ARBA" id="ARBA00011959"/>
    </source>
</evidence>